<proteinExistence type="predicted"/>
<dbReference type="Proteomes" id="UP001590951">
    <property type="component" value="Unassembled WGS sequence"/>
</dbReference>
<feature type="region of interest" description="Disordered" evidence="1">
    <location>
        <begin position="186"/>
        <end position="382"/>
    </location>
</feature>
<keyword evidence="3" id="KW-1185">Reference proteome</keyword>
<feature type="region of interest" description="Disordered" evidence="1">
    <location>
        <begin position="1"/>
        <end position="124"/>
    </location>
</feature>
<name>A0ABR4BEZ4_9LECA</name>
<evidence type="ECO:0000256" key="1">
    <source>
        <dbReference type="SAM" id="MobiDB-lite"/>
    </source>
</evidence>
<dbReference type="EMBL" id="JBHFEH010000009">
    <property type="protein sequence ID" value="KAL2055997.1"/>
    <property type="molecule type" value="Genomic_DNA"/>
</dbReference>
<reference evidence="2 3" key="1">
    <citation type="submission" date="2024-09" db="EMBL/GenBank/DDBJ databases">
        <title>Rethinking Asexuality: The Enigmatic Case of Functional Sexual Genes in Lepraria (Stereocaulaceae).</title>
        <authorList>
            <person name="Doellman M."/>
            <person name="Sun Y."/>
            <person name="Barcenas-Pena A."/>
            <person name="Lumbsch H.T."/>
            <person name="Grewe F."/>
        </authorList>
    </citation>
    <scope>NUCLEOTIDE SEQUENCE [LARGE SCALE GENOMIC DNA]</scope>
    <source>
        <strain evidence="2 3">Grewe 0041</strain>
    </source>
</reference>
<feature type="compositionally biased region" description="Basic residues" evidence="1">
    <location>
        <begin position="734"/>
        <end position="748"/>
    </location>
</feature>
<feature type="compositionally biased region" description="Polar residues" evidence="1">
    <location>
        <begin position="257"/>
        <end position="272"/>
    </location>
</feature>
<protein>
    <submittedName>
        <fullName evidence="2">Uncharacterized protein</fullName>
    </submittedName>
</protein>
<feature type="compositionally biased region" description="Polar residues" evidence="1">
    <location>
        <begin position="684"/>
        <end position="700"/>
    </location>
</feature>
<feature type="compositionally biased region" description="Basic and acidic residues" evidence="1">
    <location>
        <begin position="704"/>
        <end position="733"/>
    </location>
</feature>
<evidence type="ECO:0000313" key="3">
    <source>
        <dbReference type="Proteomes" id="UP001590951"/>
    </source>
</evidence>
<sequence length="859" mass="94630">MPVPSSPQVPIGAPSPTLTTPDMILPHDSSSEESTPSATRKPHRALFPPAIENGHSRSGSAPDDRIRAKATMYSPFHKGVLRRHDGSTRLRSSSEKGDRGEQSRFLYQSEEGAPLASSPTIQEQYNAFEQKSYAETASEDYDQVETRDSVYNTPAILEEDENDPHSHAAMTKRAEEILANAKKRLTTMEGNLNRARSTLERRPSSSMSSFSNCNPEPVSLYTIPPKSRLPGGFTPSKHRQPNLPLLDESKQGHSRVFSETSVPSSLHTNLPSGQVAGEETEATNGSGINGTDVASRDRHSEPSRNWFWNGLTRNTNMNHTGRHNGLQPLNEDGPPPESFEKPNDQNNDIEQEDTADLSSPTVATFNAQNPPMPGLTRARSTTQMHELREQMQDLKGKISTLKQRAREDSMKRRSLQSLRTPSPFTAAEQWYMGTPISDDNQAASASGLAEITHAPNAGEEQVKDREERIKDIPQDSGHASPVVEQHVGMANGDAGHLHDMPIEPNLEEEEAVPETLQIQVKVVNGYPSKKERLVLIDEPLPVKSKLKPHDQETIDELLPVKASLEEHHQELVDEPTPIGAEGQEDSLYGDDDYCEATTSPIVERHEDRPDAFDYEHFILHSAMGSYSGVGMRRSSSRRKRASSLSSESSVETTKPRNSIGERPGNLAVQGENTANGANGANGTHGRQSSVDSVSTVNTFATAIEGKDSSDDLPDRPAPRQRVEFPKNRADRVRPKPRSRNSFRNRKHITSAQKSYPNGATMKSPPMTSPVEKPAPVQLPELLSYLSSTAPKEGNAPVGQLDLGDRDKELVERLVKSLSKLCGHMHTLGPEGSKYEARIFRRKLDAARRILDGEMNGEAF</sequence>
<feature type="compositionally biased region" description="Polar residues" evidence="1">
    <location>
        <begin position="356"/>
        <end position="369"/>
    </location>
</feature>
<organism evidence="2 3">
    <name type="scientific">Lepraria finkii</name>
    <dbReference type="NCBI Taxonomy" id="1340010"/>
    <lineage>
        <taxon>Eukaryota</taxon>
        <taxon>Fungi</taxon>
        <taxon>Dikarya</taxon>
        <taxon>Ascomycota</taxon>
        <taxon>Pezizomycotina</taxon>
        <taxon>Lecanoromycetes</taxon>
        <taxon>OSLEUM clade</taxon>
        <taxon>Lecanoromycetidae</taxon>
        <taxon>Lecanorales</taxon>
        <taxon>Lecanorineae</taxon>
        <taxon>Stereocaulaceae</taxon>
        <taxon>Lepraria</taxon>
    </lineage>
</organism>
<evidence type="ECO:0000313" key="2">
    <source>
        <dbReference type="EMBL" id="KAL2055997.1"/>
    </source>
</evidence>
<feature type="region of interest" description="Disordered" evidence="1">
    <location>
        <begin position="627"/>
        <end position="771"/>
    </location>
</feature>
<feature type="compositionally biased region" description="Basic and acidic residues" evidence="1">
    <location>
        <begin position="82"/>
        <end position="102"/>
    </location>
</feature>
<gene>
    <name evidence="2" type="ORF">ABVK25_003639</name>
</gene>
<accession>A0ABR4BEZ4</accession>
<comment type="caution">
    <text evidence="2">The sequence shown here is derived from an EMBL/GenBank/DDBJ whole genome shotgun (WGS) entry which is preliminary data.</text>
</comment>